<dbReference type="GO" id="GO:0003755">
    <property type="term" value="F:peptidyl-prolyl cis-trans isomerase activity"/>
    <property type="evidence" value="ECO:0007669"/>
    <property type="project" value="InterPro"/>
</dbReference>
<reference evidence="10 11" key="1">
    <citation type="submission" date="2018-05" db="EMBL/GenBank/DDBJ databases">
        <title>Novel Campyloabacter and Helicobacter Species and Strains.</title>
        <authorList>
            <person name="Mannion A.J."/>
            <person name="Shen Z."/>
            <person name="Fox J.G."/>
        </authorList>
    </citation>
    <scope>NUCLEOTIDE SEQUENCE [LARGE SCALE GENOMIC DNA]</scope>
    <source>
        <strain evidence="11">MIT17-664</strain>
    </source>
</reference>
<dbReference type="InterPro" id="IPR027304">
    <property type="entry name" value="Trigger_fact/SurA_dom_sf"/>
</dbReference>
<evidence type="ECO:0000256" key="4">
    <source>
        <dbReference type="ARBA" id="ARBA00022989"/>
    </source>
</evidence>
<feature type="transmembrane region" description="Helical" evidence="8">
    <location>
        <begin position="12"/>
        <end position="34"/>
    </location>
</feature>
<keyword evidence="6" id="KW-0143">Chaperone</keyword>
<dbReference type="OrthoDB" id="9788030at2"/>
<dbReference type="Pfam" id="PF13145">
    <property type="entry name" value="Rotamase_2"/>
    <property type="match status" value="1"/>
</dbReference>
<evidence type="ECO:0000259" key="9">
    <source>
        <dbReference type="Pfam" id="PF13145"/>
    </source>
</evidence>
<proteinExistence type="inferred from homology"/>
<dbReference type="Gene3D" id="1.10.4030.10">
    <property type="entry name" value="Porin chaperone SurA, peptide-binding domain"/>
    <property type="match status" value="1"/>
</dbReference>
<name>A0A4U7BSY4_9BACT</name>
<evidence type="ECO:0000256" key="3">
    <source>
        <dbReference type="ARBA" id="ARBA00022692"/>
    </source>
</evidence>
<comment type="similarity">
    <text evidence="7">Belongs to the PpiD chaperone family.</text>
</comment>
<evidence type="ECO:0000313" key="11">
    <source>
        <dbReference type="Proteomes" id="UP000308838"/>
    </source>
</evidence>
<keyword evidence="4 8" id="KW-1133">Transmembrane helix</keyword>
<evidence type="ECO:0000256" key="1">
    <source>
        <dbReference type="ARBA" id="ARBA00004401"/>
    </source>
</evidence>
<dbReference type="Proteomes" id="UP000308838">
    <property type="component" value="Unassembled WGS sequence"/>
</dbReference>
<evidence type="ECO:0000256" key="7">
    <source>
        <dbReference type="ARBA" id="ARBA00038408"/>
    </source>
</evidence>
<comment type="subcellular location">
    <subcellularLocation>
        <location evidence="1">Cell membrane</location>
        <topology evidence="1">Single-pass type II membrane protein</topology>
    </subcellularLocation>
</comment>
<evidence type="ECO:0000256" key="5">
    <source>
        <dbReference type="ARBA" id="ARBA00023136"/>
    </source>
</evidence>
<organism evidence="10 11">
    <name type="scientific">Campylobacter estrildidarum</name>
    <dbReference type="NCBI Taxonomy" id="2510189"/>
    <lineage>
        <taxon>Bacteria</taxon>
        <taxon>Pseudomonadati</taxon>
        <taxon>Campylobacterota</taxon>
        <taxon>Epsilonproteobacteria</taxon>
        <taxon>Campylobacterales</taxon>
        <taxon>Campylobacteraceae</taxon>
        <taxon>Campylobacter</taxon>
    </lineage>
</organism>
<dbReference type="AlphaFoldDB" id="A0A4U7BSY4"/>
<keyword evidence="5 8" id="KW-0472">Membrane</keyword>
<dbReference type="PANTHER" id="PTHR47529:SF1">
    <property type="entry name" value="PERIPLASMIC CHAPERONE PPID"/>
    <property type="match status" value="1"/>
</dbReference>
<comment type="caution">
    <text evidence="10">The sequence shown here is derived from an EMBL/GenBank/DDBJ whole genome shotgun (WGS) entry which is preliminary data.</text>
</comment>
<gene>
    <name evidence="10" type="ORF">CQA69_00035</name>
</gene>
<dbReference type="InterPro" id="IPR000297">
    <property type="entry name" value="PPIase_PpiC"/>
</dbReference>
<evidence type="ECO:0000256" key="8">
    <source>
        <dbReference type="SAM" id="Phobius"/>
    </source>
</evidence>
<dbReference type="InterPro" id="IPR052029">
    <property type="entry name" value="PpiD_chaperone"/>
</dbReference>
<keyword evidence="11" id="KW-1185">Reference proteome</keyword>
<dbReference type="PANTHER" id="PTHR47529">
    <property type="entry name" value="PEPTIDYL-PROLYL CIS-TRANS ISOMERASE D"/>
    <property type="match status" value="1"/>
</dbReference>
<accession>A0A4U7BSY4</accession>
<dbReference type="RefSeq" id="WP_137619800.1">
    <property type="nucleotide sequence ID" value="NZ_NXLZ01000001.1"/>
</dbReference>
<evidence type="ECO:0000256" key="6">
    <source>
        <dbReference type="ARBA" id="ARBA00023186"/>
    </source>
</evidence>
<dbReference type="EMBL" id="NXLZ01000001">
    <property type="protein sequence ID" value="TKX31944.1"/>
    <property type="molecule type" value="Genomic_DNA"/>
</dbReference>
<evidence type="ECO:0000313" key="10">
    <source>
        <dbReference type="EMBL" id="TKX31944.1"/>
    </source>
</evidence>
<evidence type="ECO:0000256" key="2">
    <source>
        <dbReference type="ARBA" id="ARBA00022475"/>
    </source>
</evidence>
<dbReference type="Pfam" id="PF13624">
    <property type="entry name" value="SurA_N_3"/>
    <property type="match status" value="1"/>
</dbReference>
<keyword evidence="3 8" id="KW-0812">Transmembrane</keyword>
<sequence length="496" mass="57961">MLTWMQHHKKYLIVTIWISTIAFIGAGFVGWGAYDFNLNRSSNVAIVGNEKISYSEFNIRYNQIFNYYNQISNGGLGEEDAKKLGLENVALNSLIEDKLLLNFAKDLGLNSSENEIIQKLAETRYFQNPVGDFNKTLYYEILSANNFTPKDYETILSNEAIIDKLNKIFNIPSKEDELKMLAASYFMQDSLSIAEINYDKKNIKINEDDLKKIWNEHKEDFKTEKIYEISTYFLPIGDKKFDDNELEKFYNEDNNKLNYRDENGKIMDFKSSKDKLTKDYALMQLKNLANAKFLELKNNKEQFQKDENISDLSTYYPLEVLSKVKSGDILRPVKYKDGYMIVRLNKIDPVRIKTFEEAKSQVLPIYLSNEARANLKNEAKKELENFKGVNIGFVSRDSLRDSDKVDDKILNDAEFSYFLMNVFNSDQNSSYVILNDNKAILYKINKQKLNISSDKLKQYKNMLERNLQTLKANEIKEELVEELRKIYPIKIYYKGN</sequence>
<dbReference type="GO" id="GO:0005886">
    <property type="term" value="C:plasma membrane"/>
    <property type="evidence" value="ECO:0007669"/>
    <property type="project" value="UniProtKB-SubCell"/>
</dbReference>
<keyword evidence="2" id="KW-1003">Cell membrane</keyword>
<dbReference type="SUPFAM" id="SSF109998">
    <property type="entry name" value="Triger factor/SurA peptide-binding domain-like"/>
    <property type="match status" value="1"/>
</dbReference>
<keyword evidence="10" id="KW-0413">Isomerase</keyword>
<feature type="domain" description="PpiC" evidence="9">
    <location>
        <begin position="242"/>
        <end position="359"/>
    </location>
</feature>
<protein>
    <submittedName>
        <fullName evidence="10">Peptidylprolyl isomerase</fullName>
    </submittedName>
</protein>